<feature type="chain" id="PRO_5045081206" evidence="2">
    <location>
        <begin position="30"/>
        <end position="218"/>
    </location>
</feature>
<name>A0ABN9VKK3_9DINO</name>
<evidence type="ECO:0000313" key="4">
    <source>
        <dbReference type="Proteomes" id="UP001189429"/>
    </source>
</evidence>
<evidence type="ECO:0000313" key="3">
    <source>
        <dbReference type="EMBL" id="CAK0873760.1"/>
    </source>
</evidence>
<comment type="caution">
    <text evidence="3">The sequence shown here is derived from an EMBL/GenBank/DDBJ whole genome shotgun (WGS) entry which is preliminary data.</text>
</comment>
<gene>
    <name evidence="3" type="ORF">PCOR1329_LOCUS58867</name>
</gene>
<reference evidence="3" key="1">
    <citation type="submission" date="2023-10" db="EMBL/GenBank/DDBJ databases">
        <authorList>
            <person name="Chen Y."/>
            <person name="Shah S."/>
            <person name="Dougan E. K."/>
            <person name="Thang M."/>
            <person name="Chan C."/>
        </authorList>
    </citation>
    <scope>NUCLEOTIDE SEQUENCE [LARGE SCALE GENOMIC DNA]</scope>
</reference>
<dbReference type="EMBL" id="CAUYUJ010017316">
    <property type="protein sequence ID" value="CAK0873760.1"/>
    <property type="molecule type" value="Genomic_DNA"/>
</dbReference>
<keyword evidence="4" id="KW-1185">Reference proteome</keyword>
<accession>A0ABN9VKK3</accession>
<sequence length="218" mass="23646">MVLTGLSMVRACNGYVWLHLLSYLQLAYSDTGCSGSGDRAQQQAADINIKTLANRTFSLLIGTDPTPHTRARSGAARERRHKGHTPIQEIPRGASESLGGQGSSRAGGVGSAVELQMPKGWRAVRAVRADGSKLSRRQAAARPLGDEPAVGEWVRWRRRRRRRRKYSCLNSPSSDLSALSARVGVAAAFHAARTCRMQTDGDVGACAERPRNREGAVR</sequence>
<proteinExistence type="predicted"/>
<evidence type="ECO:0000256" key="2">
    <source>
        <dbReference type="SAM" id="SignalP"/>
    </source>
</evidence>
<dbReference type="Proteomes" id="UP001189429">
    <property type="component" value="Unassembled WGS sequence"/>
</dbReference>
<protein>
    <submittedName>
        <fullName evidence="3">Uncharacterized protein</fullName>
    </submittedName>
</protein>
<organism evidence="3 4">
    <name type="scientific">Prorocentrum cordatum</name>
    <dbReference type="NCBI Taxonomy" id="2364126"/>
    <lineage>
        <taxon>Eukaryota</taxon>
        <taxon>Sar</taxon>
        <taxon>Alveolata</taxon>
        <taxon>Dinophyceae</taxon>
        <taxon>Prorocentrales</taxon>
        <taxon>Prorocentraceae</taxon>
        <taxon>Prorocentrum</taxon>
    </lineage>
</organism>
<feature type="signal peptide" evidence="2">
    <location>
        <begin position="1"/>
        <end position="29"/>
    </location>
</feature>
<keyword evidence="2" id="KW-0732">Signal</keyword>
<evidence type="ECO:0000256" key="1">
    <source>
        <dbReference type="SAM" id="MobiDB-lite"/>
    </source>
</evidence>
<feature type="compositionally biased region" description="Gly residues" evidence="1">
    <location>
        <begin position="99"/>
        <end position="109"/>
    </location>
</feature>
<feature type="region of interest" description="Disordered" evidence="1">
    <location>
        <begin position="60"/>
        <end position="109"/>
    </location>
</feature>